<comment type="caution">
    <text evidence="2">The sequence shown here is derived from an EMBL/GenBank/DDBJ whole genome shotgun (WGS) entry which is preliminary data.</text>
</comment>
<evidence type="ECO:0000313" key="2">
    <source>
        <dbReference type="EMBL" id="OGD14053.1"/>
    </source>
</evidence>
<gene>
    <name evidence="2" type="ORF">A2V47_07005</name>
</gene>
<name>A0A1F5A652_9BACT</name>
<feature type="domain" description="DUF306" evidence="1">
    <location>
        <begin position="30"/>
        <end position="136"/>
    </location>
</feature>
<evidence type="ECO:0000259" key="1">
    <source>
        <dbReference type="Pfam" id="PF03724"/>
    </source>
</evidence>
<proteinExistence type="predicted"/>
<organism evidence="2 3">
    <name type="scientific">Candidatus Sediminicultor quintus</name>
    <dbReference type="NCBI Taxonomy" id="1797291"/>
    <lineage>
        <taxon>Bacteria</taxon>
        <taxon>Pseudomonadati</taxon>
        <taxon>Atribacterota</taxon>
        <taxon>Candidatus Phoenicimicrobiia</taxon>
        <taxon>Candidatus Pheonicimicrobiales</taxon>
        <taxon>Candidatus Phoenicimicrobiaceae</taxon>
        <taxon>Candidatus Sediminicultor</taxon>
    </lineage>
</organism>
<sequence>MRKILLFLLISSLALFVFTGCEGLFPSGGELAGTQWRLSAWSDSSLDPSPFYITANFDESHIYGTSAINSYSGSYLAAANHVFSIGDLQMTLMGGSEEAMRAESLYFELLGQACMFTLDQTTLTLLDAFNDELLIFSKTVPIIELATVEEIDILIAESYPVQVFVVAKGYLPNPCTEIYQIIQEREGNTFFITIETYCSQEVCIQVIAPFEETIPLKVYGLPAGTYTVEVNGVQGTFNLEIDNILSL</sequence>
<protein>
    <recommendedName>
        <fullName evidence="1">DUF306 domain-containing protein</fullName>
    </recommendedName>
</protein>
<dbReference type="InterPro" id="IPR005184">
    <property type="entry name" value="DUF306_Meta_HslJ"/>
</dbReference>
<accession>A0A1F5A652</accession>
<reference evidence="2 3" key="1">
    <citation type="journal article" date="2016" name="Nat. Commun.">
        <title>Thousands of microbial genomes shed light on interconnected biogeochemical processes in an aquifer system.</title>
        <authorList>
            <person name="Anantharaman K."/>
            <person name="Brown C.T."/>
            <person name="Hug L.A."/>
            <person name="Sharon I."/>
            <person name="Castelle C.J."/>
            <person name="Probst A.J."/>
            <person name="Thomas B.C."/>
            <person name="Singh A."/>
            <person name="Wilkins M.J."/>
            <person name="Karaoz U."/>
            <person name="Brodie E.L."/>
            <person name="Williams K.H."/>
            <person name="Hubbard S.S."/>
            <person name="Banfield J.F."/>
        </authorList>
    </citation>
    <scope>NUCLEOTIDE SEQUENCE [LARGE SCALE GENOMIC DNA]</scope>
</reference>
<dbReference type="AlphaFoldDB" id="A0A1F5A652"/>
<dbReference type="Pfam" id="PF03724">
    <property type="entry name" value="META"/>
    <property type="match status" value="1"/>
</dbReference>
<dbReference type="STRING" id="1797291.A2V47_07005"/>
<dbReference type="PROSITE" id="PS51257">
    <property type="entry name" value="PROKAR_LIPOPROTEIN"/>
    <property type="match status" value="1"/>
</dbReference>
<dbReference type="InterPro" id="IPR038670">
    <property type="entry name" value="HslJ-like_sf"/>
</dbReference>
<evidence type="ECO:0000313" key="3">
    <source>
        <dbReference type="Proteomes" id="UP000177701"/>
    </source>
</evidence>
<dbReference type="Proteomes" id="UP000177701">
    <property type="component" value="Unassembled WGS sequence"/>
</dbReference>
<dbReference type="Gene3D" id="2.40.128.270">
    <property type="match status" value="1"/>
</dbReference>
<dbReference type="EMBL" id="MEYH01000093">
    <property type="protein sequence ID" value="OGD14053.1"/>
    <property type="molecule type" value="Genomic_DNA"/>
</dbReference>